<sequence>MWRTSVALSLTTYRHMLHWYGPGPAADTCVRLWPLRARRFGKTAVQMRHGNWPRSFMRRNSAVNASCASSGSSRDPVEWAYMPLSLPAPSLSRAASSRPDRGVWLPPSSWRPMTPPPSLDGLNVGQIFAAVDHLLVLLLLLLVRVVERHVGGVVGGQGGGGRAGTGRRSERFLLQGRHWRRERLVQGGGRPVGRVHRERLGAREGPVAAAALVLLARHRRPDALLAQVLRDQRELLAGKVDEREILEAGRNVLVVVVAAPVRIQRLVAAEHDLAVPALGRDGRMLPVEVLLQAEHAREIVPHAHRTAVALAALHHRALEQVVVDGAHLAILLRGPLASQRRLPLAATDQLLVTLLELALVLVLLLLLLLLLAGIKQGALPLLWLPIVLLVGVLVLVHLLLLLLLAIVTTCRRTTASTPSFVSTAAASIGRGPAATSTDGADAARIALEAVPPGR</sequence>
<dbReference type="Proteomes" id="UP000075882">
    <property type="component" value="Unassembled WGS sequence"/>
</dbReference>
<keyword evidence="1" id="KW-0472">Membrane</keyword>
<name>A0A8W7Q1B4_ANOCL</name>
<evidence type="ECO:0000256" key="1">
    <source>
        <dbReference type="SAM" id="Phobius"/>
    </source>
</evidence>
<dbReference type="AlphaFoldDB" id="A0A8W7Q1B4"/>
<keyword evidence="1" id="KW-1133">Transmembrane helix</keyword>
<accession>A0A8W7Q1B4</accession>
<protein>
    <submittedName>
        <fullName evidence="2">Uncharacterized protein</fullName>
    </submittedName>
</protein>
<evidence type="ECO:0000313" key="2">
    <source>
        <dbReference type="EnsemblMetazoa" id="ACOM041094-PA.1"/>
    </source>
</evidence>
<reference evidence="2" key="1">
    <citation type="submission" date="2022-08" db="UniProtKB">
        <authorList>
            <consortium name="EnsemblMetazoa"/>
        </authorList>
    </citation>
    <scope>IDENTIFICATION</scope>
</reference>
<organism evidence="2">
    <name type="scientific">Anopheles coluzzii</name>
    <name type="common">African malaria mosquito</name>
    <dbReference type="NCBI Taxonomy" id="1518534"/>
    <lineage>
        <taxon>Eukaryota</taxon>
        <taxon>Metazoa</taxon>
        <taxon>Ecdysozoa</taxon>
        <taxon>Arthropoda</taxon>
        <taxon>Hexapoda</taxon>
        <taxon>Insecta</taxon>
        <taxon>Pterygota</taxon>
        <taxon>Neoptera</taxon>
        <taxon>Endopterygota</taxon>
        <taxon>Diptera</taxon>
        <taxon>Nematocera</taxon>
        <taxon>Culicoidea</taxon>
        <taxon>Culicidae</taxon>
        <taxon>Anophelinae</taxon>
        <taxon>Anopheles</taxon>
    </lineage>
</organism>
<dbReference type="EnsemblMetazoa" id="ACOM041094-RA">
    <property type="protein sequence ID" value="ACOM041094-PA.1"/>
    <property type="gene ID" value="ACOM041094"/>
</dbReference>
<keyword evidence="1" id="KW-0812">Transmembrane</keyword>
<proteinExistence type="predicted"/>
<feature type="transmembrane region" description="Helical" evidence="1">
    <location>
        <begin position="350"/>
        <end position="374"/>
    </location>
</feature>
<feature type="transmembrane region" description="Helical" evidence="1">
    <location>
        <begin position="380"/>
        <end position="407"/>
    </location>
</feature>